<dbReference type="OrthoDB" id="3436486at2"/>
<feature type="region of interest" description="Disordered" evidence="3">
    <location>
        <begin position="77"/>
        <end position="96"/>
    </location>
</feature>
<accession>A0A1T4RD45</accession>
<keyword evidence="4" id="KW-0812">Transmembrane</keyword>
<protein>
    <recommendedName>
        <fullName evidence="7">Zinc-finger</fullName>
    </recommendedName>
</protein>
<sequence>MTSHVDVEDLALLAEGLLDEDEERSTRSHVAECAHCAEVLAALSDVPRILAEAPVPPLPSGMADRLDEALRAEFRERSLSHSGAPAPQDDDAGATVLPLPRRNGVTRWMPYLAAAAAGVFVLGGGAAVVNGIMSSPGTTASAPTLGNGDSAEPEAALPYRTIVVSSGTDYTESALPEQGARLIERSPLAETPQIDAEGSETSPLSVTSEPPAEVSSCLQSLGADGSYRPALVDIAEYEGDTAWVMVDQRESGGYGLRVVSPSCGAAGDAGSAVLAEASVPAP</sequence>
<dbReference type="STRING" id="1122192.SAMN02745673_02718"/>
<keyword evidence="6" id="KW-1185">Reference proteome</keyword>
<feature type="region of interest" description="Disordered" evidence="3">
    <location>
        <begin position="191"/>
        <end position="213"/>
    </location>
</feature>
<evidence type="ECO:0000256" key="3">
    <source>
        <dbReference type="SAM" id="MobiDB-lite"/>
    </source>
</evidence>
<dbReference type="Gene3D" id="1.10.10.1320">
    <property type="entry name" value="Anti-sigma factor, zinc-finger domain"/>
    <property type="match status" value="1"/>
</dbReference>
<keyword evidence="1" id="KW-0805">Transcription regulation</keyword>
<dbReference type="Proteomes" id="UP000190637">
    <property type="component" value="Unassembled WGS sequence"/>
</dbReference>
<evidence type="ECO:0000313" key="5">
    <source>
        <dbReference type="EMBL" id="SKA13944.1"/>
    </source>
</evidence>
<dbReference type="EMBL" id="FUWS01000006">
    <property type="protein sequence ID" value="SKA13944.1"/>
    <property type="molecule type" value="Genomic_DNA"/>
</dbReference>
<feature type="transmembrane region" description="Helical" evidence="4">
    <location>
        <begin position="111"/>
        <end position="133"/>
    </location>
</feature>
<evidence type="ECO:0000256" key="2">
    <source>
        <dbReference type="ARBA" id="ARBA00023163"/>
    </source>
</evidence>
<reference evidence="5 6" key="1">
    <citation type="submission" date="2017-02" db="EMBL/GenBank/DDBJ databases">
        <authorList>
            <person name="Peterson S.W."/>
        </authorList>
    </citation>
    <scope>NUCLEOTIDE SEQUENCE [LARGE SCALE GENOMIC DNA]</scope>
    <source>
        <strain evidence="5 6">DSM 45154</strain>
    </source>
</reference>
<keyword evidence="2" id="KW-0804">Transcription</keyword>
<keyword evidence="4" id="KW-1133">Transmembrane helix</keyword>
<dbReference type="AlphaFoldDB" id="A0A1T4RD45"/>
<evidence type="ECO:0000313" key="6">
    <source>
        <dbReference type="Proteomes" id="UP000190637"/>
    </source>
</evidence>
<evidence type="ECO:0000256" key="4">
    <source>
        <dbReference type="SAM" id="Phobius"/>
    </source>
</evidence>
<keyword evidence="4" id="KW-0472">Membrane</keyword>
<organism evidence="5 6">
    <name type="scientific">Marinactinospora thermotolerans DSM 45154</name>
    <dbReference type="NCBI Taxonomy" id="1122192"/>
    <lineage>
        <taxon>Bacteria</taxon>
        <taxon>Bacillati</taxon>
        <taxon>Actinomycetota</taxon>
        <taxon>Actinomycetes</taxon>
        <taxon>Streptosporangiales</taxon>
        <taxon>Nocardiopsidaceae</taxon>
        <taxon>Marinactinospora</taxon>
    </lineage>
</organism>
<gene>
    <name evidence="5" type="ORF">SAMN02745673_02718</name>
</gene>
<evidence type="ECO:0008006" key="7">
    <source>
        <dbReference type="Google" id="ProtNLM"/>
    </source>
</evidence>
<evidence type="ECO:0000256" key="1">
    <source>
        <dbReference type="ARBA" id="ARBA00023015"/>
    </source>
</evidence>
<dbReference type="RefSeq" id="WP_078762013.1">
    <property type="nucleotide sequence ID" value="NZ_FUWS01000006.1"/>
</dbReference>
<dbReference type="InterPro" id="IPR041916">
    <property type="entry name" value="Anti_sigma_zinc_sf"/>
</dbReference>
<feature type="compositionally biased region" description="Polar residues" evidence="3">
    <location>
        <begin position="199"/>
        <end position="208"/>
    </location>
</feature>
<proteinExistence type="predicted"/>
<name>A0A1T4RD45_9ACTN</name>